<evidence type="ECO:0000256" key="9">
    <source>
        <dbReference type="SAM" id="Phobius"/>
    </source>
</evidence>
<dbReference type="InterPro" id="IPR050360">
    <property type="entry name" value="MFS_Sugar_Transporters"/>
</dbReference>
<dbReference type="PANTHER" id="PTHR48022:SF68">
    <property type="entry name" value="MAJOR FACILITATOR SUPERFAMILY (MFS) PROFILE DOMAIN-CONTAINING PROTEIN-RELATED"/>
    <property type="match status" value="1"/>
</dbReference>
<evidence type="ECO:0000256" key="1">
    <source>
        <dbReference type="ARBA" id="ARBA00004141"/>
    </source>
</evidence>
<dbReference type="PROSITE" id="PS00217">
    <property type="entry name" value="SUGAR_TRANSPORT_2"/>
    <property type="match status" value="1"/>
</dbReference>
<feature type="transmembrane region" description="Helical" evidence="9">
    <location>
        <begin position="184"/>
        <end position="206"/>
    </location>
</feature>
<feature type="transmembrane region" description="Helical" evidence="9">
    <location>
        <begin position="342"/>
        <end position="363"/>
    </location>
</feature>
<evidence type="ECO:0000313" key="12">
    <source>
        <dbReference type="Proteomes" id="UP000799441"/>
    </source>
</evidence>
<feature type="transmembrane region" description="Helical" evidence="9">
    <location>
        <begin position="69"/>
        <end position="87"/>
    </location>
</feature>
<proteinExistence type="inferred from homology"/>
<dbReference type="SUPFAM" id="SSF103473">
    <property type="entry name" value="MFS general substrate transporter"/>
    <property type="match status" value="1"/>
</dbReference>
<accession>A0A9P4QAU3</accession>
<protein>
    <recommendedName>
        <fullName evidence="10">Major facilitator superfamily (MFS) profile domain-containing protein</fullName>
    </recommendedName>
</protein>
<keyword evidence="12" id="KW-1185">Reference proteome</keyword>
<feature type="transmembrane region" description="Helical" evidence="9">
    <location>
        <begin position="152"/>
        <end position="172"/>
    </location>
</feature>
<keyword evidence="4 9" id="KW-0812">Transmembrane</keyword>
<evidence type="ECO:0000256" key="4">
    <source>
        <dbReference type="ARBA" id="ARBA00022692"/>
    </source>
</evidence>
<feature type="transmembrane region" description="Helical" evidence="9">
    <location>
        <begin position="369"/>
        <end position="394"/>
    </location>
</feature>
<feature type="region of interest" description="Disordered" evidence="8">
    <location>
        <begin position="514"/>
        <end position="619"/>
    </location>
</feature>
<dbReference type="GO" id="GO:0005351">
    <property type="term" value="F:carbohydrate:proton symporter activity"/>
    <property type="evidence" value="ECO:0007669"/>
    <property type="project" value="TreeGrafter"/>
</dbReference>
<dbReference type="PANTHER" id="PTHR48022">
    <property type="entry name" value="PLASTIDIC GLUCOSE TRANSPORTER 4"/>
    <property type="match status" value="1"/>
</dbReference>
<feature type="transmembrane region" description="Helical" evidence="9">
    <location>
        <begin position="94"/>
        <end position="114"/>
    </location>
</feature>
<dbReference type="InterPro" id="IPR036259">
    <property type="entry name" value="MFS_trans_sf"/>
</dbReference>
<evidence type="ECO:0000256" key="6">
    <source>
        <dbReference type="ARBA" id="ARBA00023136"/>
    </source>
</evidence>
<feature type="transmembrane region" description="Helical" evidence="9">
    <location>
        <begin position="12"/>
        <end position="29"/>
    </location>
</feature>
<dbReference type="NCBIfam" id="TIGR00879">
    <property type="entry name" value="SP"/>
    <property type="match status" value="1"/>
</dbReference>
<reference evidence="11" key="1">
    <citation type="journal article" date="2020" name="Stud. Mycol.">
        <title>101 Dothideomycetes genomes: a test case for predicting lifestyles and emergence of pathogens.</title>
        <authorList>
            <person name="Haridas S."/>
            <person name="Albert R."/>
            <person name="Binder M."/>
            <person name="Bloem J."/>
            <person name="Labutti K."/>
            <person name="Salamov A."/>
            <person name="Andreopoulos B."/>
            <person name="Baker S."/>
            <person name="Barry K."/>
            <person name="Bills G."/>
            <person name="Bluhm B."/>
            <person name="Cannon C."/>
            <person name="Castanera R."/>
            <person name="Culley D."/>
            <person name="Daum C."/>
            <person name="Ezra D."/>
            <person name="Gonzalez J."/>
            <person name="Henrissat B."/>
            <person name="Kuo A."/>
            <person name="Liang C."/>
            <person name="Lipzen A."/>
            <person name="Lutzoni F."/>
            <person name="Magnuson J."/>
            <person name="Mondo S."/>
            <person name="Nolan M."/>
            <person name="Ohm R."/>
            <person name="Pangilinan J."/>
            <person name="Park H.-J."/>
            <person name="Ramirez L."/>
            <person name="Alfaro M."/>
            <person name="Sun H."/>
            <person name="Tritt A."/>
            <person name="Yoshinaga Y."/>
            <person name="Zwiers L.-H."/>
            <person name="Turgeon B."/>
            <person name="Goodwin S."/>
            <person name="Spatafora J."/>
            <person name="Crous P."/>
            <person name="Grigoriev I."/>
        </authorList>
    </citation>
    <scope>NUCLEOTIDE SEQUENCE</scope>
    <source>
        <strain evidence="11">CBS 116435</strain>
    </source>
</reference>
<dbReference type="InterPro" id="IPR003663">
    <property type="entry name" value="Sugar/inositol_transpt"/>
</dbReference>
<comment type="subcellular location">
    <subcellularLocation>
        <location evidence="1">Membrane</location>
        <topology evidence="1">Multi-pass membrane protein</topology>
    </subcellularLocation>
</comment>
<sequence length="619" mass="68211">MAKYLGLRGSSLSAAIAVVSSLCFFLFGYDQGDLAGLLTLDSFLIRFPQVDTIHGHLTAKTAAVTGVTVGSWNLGCFLSAMLTIILGDRFGRKTLIMTGIVFLMIGEIIQASSYSFGQLIAGRVIAGFGNGFNAATVPAYQAECSKPHRKGTLLMISASTCIAAGLAFGYWMDFAFAWLDPSSASWRVPIAMQLIFALAALALIAVMPESPRWLILQGREKAALEVLATLNNTTVDSNDVHQSFLQIKDAVLEMSKSNFSATFHNGDYRHLHRTLLAFMLQVMQQMSGINLITQYFALMFVNQYLYTTWVARLLAACAGTAFFLASFVAVVGIDRFWGRRSLMMFGATGMCVTMIILAILNYVHTGGALIAGSVFLFVFGVFFAIGWQGMAWLYQVEIVPLRIRGPANALSTAANWLVNYVVVQITPSIFRNIQWKTYIVFAVTNAVTVPLIYFLYPETGHRTLEEVDMIFHQASMTPRPWLTVVRIAKDEPLWYGKDGEDSFDYSKSSFHERHVRFSDETTSSEGEQGRLRGAAPGAVHTSSSSEDMSVTQGRRSSDQVPPVPPLPHHSSSEEFNEKADTYEAAPAPTVYRTSMDQQRARSTSRPRSSRSAKDSGRGW</sequence>
<feature type="transmembrane region" description="Helical" evidence="9">
    <location>
        <begin position="309"/>
        <end position="330"/>
    </location>
</feature>
<evidence type="ECO:0000256" key="8">
    <source>
        <dbReference type="SAM" id="MobiDB-lite"/>
    </source>
</evidence>
<feature type="transmembrane region" description="Helical" evidence="9">
    <location>
        <begin position="120"/>
        <end position="140"/>
    </location>
</feature>
<dbReference type="InterPro" id="IPR005828">
    <property type="entry name" value="MFS_sugar_transport-like"/>
</dbReference>
<comment type="similarity">
    <text evidence="2 7">Belongs to the major facilitator superfamily. Sugar transporter (TC 2.A.1.1) family.</text>
</comment>
<keyword evidence="5 9" id="KW-1133">Transmembrane helix</keyword>
<dbReference type="PRINTS" id="PR00171">
    <property type="entry name" value="SUGRTRNSPORT"/>
</dbReference>
<dbReference type="EMBL" id="MU003779">
    <property type="protein sequence ID" value="KAF2722994.1"/>
    <property type="molecule type" value="Genomic_DNA"/>
</dbReference>
<evidence type="ECO:0000313" key="11">
    <source>
        <dbReference type="EMBL" id="KAF2722994.1"/>
    </source>
</evidence>
<keyword evidence="6 9" id="KW-0472">Membrane</keyword>
<evidence type="ECO:0000259" key="10">
    <source>
        <dbReference type="PROSITE" id="PS50850"/>
    </source>
</evidence>
<dbReference type="GO" id="GO:0016020">
    <property type="term" value="C:membrane"/>
    <property type="evidence" value="ECO:0007669"/>
    <property type="project" value="UniProtKB-SubCell"/>
</dbReference>
<dbReference type="OrthoDB" id="6612291at2759"/>
<evidence type="ECO:0000256" key="5">
    <source>
        <dbReference type="ARBA" id="ARBA00022989"/>
    </source>
</evidence>
<dbReference type="AlphaFoldDB" id="A0A9P4QAU3"/>
<dbReference type="PROSITE" id="PS50850">
    <property type="entry name" value="MFS"/>
    <property type="match status" value="1"/>
</dbReference>
<dbReference type="Gene3D" id="1.20.1250.20">
    <property type="entry name" value="MFS general substrate transporter like domains"/>
    <property type="match status" value="1"/>
</dbReference>
<dbReference type="InterPro" id="IPR005829">
    <property type="entry name" value="Sugar_transporter_CS"/>
</dbReference>
<dbReference type="Pfam" id="PF00083">
    <property type="entry name" value="Sugar_tr"/>
    <property type="match status" value="1"/>
</dbReference>
<evidence type="ECO:0000256" key="2">
    <source>
        <dbReference type="ARBA" id="ARBA00010992"/>
    </source>
</evidence>
<feature type="compositionally biased region" description="Basic and acidic residues" evidence="8">
    <location>
        <begin position="570"/>
        <end position="581"/>
    </location>
</feature>
<organism evidence="11 12">
    <name type="scientific">Polychaeton citri CBS 116435</name>
    <dbReference type="NCBI Taxonomy" id="1314669"/>
    <lineage>
        <taxon>Eukaryota</taxon>
        <taxon>Fungi</taxon>
        <taxon>Dikarya</taxon>
        <taxon>Ascomycota</taxon>
        <taxon>Pezizomycotina</taxon>
        <taxon>Dothideomycetes</taxon>
        <taxon>Dothideomycetidae</taxon>
        <taxon>Capnodiales</taxon>
        <taxon>Capnodiaceae</taxon>
        <taxon>Polychaeton</taxon>
    </lineage>
</organism>
<gene>
    <name evidence="11" type="ORF">K431DRAFT_244120</name>
</gene>
<evidence type="ECO:0000256" key="3">
    <source>
        <dbReference type="ARBA" id="ARBA00022448"/>
    </source>
</evidence>
<dbReference type="InterPro" id="IPR020846">
    <property type="entry name" value="MFS_dom"/>
</dbReference>
<feature type="compositionally biased region" description="Polar residues" evidence="8">
    <location>
        <begin position="540"/>
        <end position="554"/>
    </location>
</feature>
<feature type="domain" description="Major facilitator superfamily (MFS) profile" evidence="10">
    <location>
        <begin position="16"/>
        <end position="460"/>
    </location>
</feature>
<evidence type="ECO:0000256" key="7">
    <source>
        <dbReference type="RuleBase" id="RU003346"/>
    </source>
</evidence>
<name>A0A9P4QAU3_9PEZI</name>
<feature type="transmembrane region" description="Helical" evidence="9">
    <location>
        <begin position="438"/>
        <end position="456"/>
    </location>
</feature>
<dbReference type="Proteomes" id="UP000799441">
    <property type="component" value="Unassembled WGS sequence"/>
</dbReference>
<keyword evidence="3 7" id="KW-0813">Transport</keyword>
<comment type="caution">
    <text evidence="11">The sequence shown here is derived from an EMBL/GenBank/DDBJ whole genome shotgun (WGS) entry which is preliminary data.</text>
</comment>